<comment type="caution">
    <text evidence="4">The sequence shown here is derived from an EMBL/GenBank/DDBJ whole genome shotgun (WGS) entry which is preliminary data.</text>
</comment>
<dbReference type="Proteomes" id="UP000748108">
    <property type="component" value="Unassembled WGS sequence"/>
</dbReference>
<dbReference type="SUPFAM" id="SSF46894">
    <property type="entry name" value="C-terminal effector domain of the bipartite response regulators"/>
    <property type="match status" value="1"/>
</dbReference>
<evidence type="ECO:0000313" key="4">
    <source>
        <dbReference type="EMBL" id="MBT9282735.1"/>
    </source>
</evidence>
<accession>A0A947CZJ9</accession>
<dbReference type="GO" id="GO:0006355">
    <property type="term" value="P:regulation of DNA-templated transcription"/>
    <property type="evidence" value="ECO:0007669"/>
    <property type="project" value="InterPro"/>
</dbReference>
<keyword evidence="2" id="KW-0804">Transcription</keyword>
<evidence type="ECO:0000259" key="3">
    <source>
        <dbReference type="PROSITE" id="PS50043"/>
    </source>
</evidence>
<evidence type="ECO:0000256" key="2">
    <source>
        <dbReference type="ARBA" id="ARBA00023163"/>
    </source>
</evidence>
<keyword evidence="1" id="KW-0805">Transcription regulation</keyword>
<dbReference type="AlphaFoldDB" id="A0A947CZJ9"/>
<feature type="domain" description="HTH luxR-type" evidence="3">
    <location>
        <begin position="1"/>
        <end position="37"/>
    </location>
</feature>
<dbReference type="Pfam" id="PF00196">
    <property type="entry name" value="GerE"/>
    <property type="match status" value="1"/>
</dbReference>
<protein>
    <recommendedName>
        <fullName evidence="3">HTH luxR-type domain-containing protein</fullName>
    </recommendedName>
</protein>
<dbReference type="EMBL" id="JAHHQF010000069">
    <property type="protein sequence ID" value="MBT9282735.1"/>
    <property type="molecule type" value="Genomic_DNA"/>
</dbReference>
<proteinExistence type="predicted"/>
<dbReference type="PROSITE" id="PS50043">
    <property type="entry name" value="HTH_LUXR_2"/>
    <property type="match status" value="1"/>
</dbReference>
<dbReference type="InterPro" id="IPR036388">
    <property type="entry name" value="WH-like_DNA-bd_sf"/>
</dbReference>
<dbReference type="GO" id="GO:0003677">
    <property type="term" value="F:DNA binding"/>
    <property type="evidence" value="ECO:0007669"/>
    <property type="project" value="InterPro"/>
</dbReference>
<gene>
    <name evidence="4" type="ORF">KM312_08875</name>
</gene>
<name>A0A947CZJ9_HYDSH</name>
<dbReference type="InterPro" id="IPR000792">
    <property type="entry name" value="Tscrpt_reg_LuxR_C"/>
</dbReference>
<dbReference type="Gene3D" id="1.10.10.10">
    <property type="entry name" value="Winged helix-like DNA-binding domain superfamily/Winged helix DNA-binding domain"/>
    <property type="match status" value="1"/>
</dbReference>
<evidence type="ECO:0000256" key="1">
    <source>
        <dbReference type="ARBA" id="ARBA00023015"/>
    </source>
</evidence>
<evidence type="ECO:0000313" key="5">
    <source>
        <dbReference type="Proteomes" id="UP000748108"/>
    </source>
</evidence>
<organism evidence="4 5">
    <name type="scientific">Hydrogenibacillus schlegelii</name>
    <name type="common">Bacillus schlegelii</name>
    <dbReference type="NCBI Taxonomy" id="1484"/>
    <lineage>
        <taxon>Bacteria</taxon>
        <taxon>Bacillati</taxon>
        <taxon>Bacillota</taxon>
        <taxon>Bacilli</taxon>
        <taxon>Bacillales</taxon>
        <taxon>Bacillales Family X. Incertae Sedis</taxon>
        <taxon>Hydrogenibacillus</taxon>
    </lineage>
</organism>
<reference evidence="4" key="1">
    <citation type="journal article" date="2021" name="Microbiology">
        <title>Metagenomic Analysis of the Microbial Community in the Underground Coal Fire Area (Kemerovo Region, Russia) Revealed Predominance of Thermophilic Members of the Phyla Deinococcus-thermus, Aquificae, and Firmicutes.</title>
        <authorList>
            <person name="Kadnikov V."/>
            <person name="Mardanov A.V."/>
            <person name="Beletsky A.V."/>
            <person name="Karnachuk O.V."/>
            <person name="Ravin N.V."/>
        </authorList>
    </citation>
    <scope>NUCLEOTIDE SEQUENCE</scope>
    <source>
        <strain evidence="4">RBS10-49</strain>
    </source>
</reference>
<sequence>MAQKLRISVWTVRTHRKNMYRKLGVSTLRELMGKMKGWSTDEGKYLF</sequence>
<dbReference type="InterPro" id="IPR016032">
    <property type="entry name" value="Sig_transdc_resp-reg_C-effctor"/>
</dbReference>